<evidence type="ECO:0000313" key="2">
    <source>
        <dbReference type="Proteomes" id="UP000631114"/>
    </source>
</evidence>
<evidence type="ECO:0000313" key="1">
    <source>
        <dbReference type="EMBL" id="KAF9604348.1"/>
    </source>
</evidence>
<accession>A0A835HW28</accession>
<dbReference type="EMBL" id="JADFTS010000005">
    <property type="protein sequence ID" value="KAF9604348.1"/>
    <property type="molecule type" value="Genomic_DNA"/>
</dbReference>
<reference evidence="1 2" key="1">
    <citation type="submission" date="2020-10" db="EMBL/GenBank/DDBJ databases">
        <title>The Coptis chinensis genome and diversification of protoberbering-type alkaloids.</title>
        <authorList>
            <person name="Wang B."/>
            <person name="Shu S."/>
            <person name="Song C."/>
            <person name="Liu Y."/>
        </authorList>
    </citation>
    <scope>NUCLEOTIDE SEQUENCE [LARGE SCALE GENOMIC DNA]</scope>
    <source>
        <strain evidence="1">HL-2020</strain>
        <tissue evidence="1">Leaf</tissue>
    </source>
</reference>
<organism evidence="1 2">
    <name type="scientific">Coptis chinensis</name>
    <dbReference type="NCBI Taxonomy" id="261450"/>
    <lineage>
        <taxon>Eukaryota</taxon>
        <taxon>Viridiplantae</taxon>
        <taxon>Streptophyta</taxon>
        <taxon>Embryophyta</taxon>
        <taxon>Tracheophyta</taxon>
        <taxon>Spermatophyta</taxon>
        <taxon>Magnoliopsida</taxon>
        <taxon>Ranunculales</taxon>
        <taxon>Ranunculaceae</taxon>
        <taxon>Coptidoideae</taxon>
        <taxon>Coptis</taxon>
    </lineage>
</organism>
<protein>
    <submittedName>
        <fullName evidence="1">Uncharacterized protein</fullName>
    </submittedName>
</protein>
<comment type="caution">
    <text evidence="1">The sequence shown here is derived from an EMBL/GenBank/DDBJ whole genome shotgun (WGS) entry which is preliminary data.</text>
</comment>
<name>A0A835HW28_9MAGN</name>
<keyword evidence="2" id="KW-1185">Reference proteome</keyword>
<gene>
    <name evidence="1" type="ORF">IFM89_006355</name>
</gene>
<dbReference type="AlphaFoldDB" id="A0A835HW28"/>
<dbReference type="Proteomes" id="UP000631114">
    <property type="component" value="Unassembled WGS sequence"/>
</dbReference>
<proteinExistence type="predicted"/>
<sequence>MVFDMQDSFSSVSEIAHGEIFGAELDSAIPTTKLQWVPGYNLLMAAGSHGAWVLEEIGWLLQEKINNLLRCGRVHPRCIVYRVSDMELVRVLPSAEDEEGKLRILQYDGSYGTNCAGPTFLEENMFEHFLNCKCLHKWFSRNLYRNVTHHHI</sequence>
<dbReference type="OrthoDB" id="6363363at2759"/>